<dbReference type="InterPro" id="IPR008928">
    <property type="entry name" value="6-hairpin_glycosidase_sf"/>
</dbReference>
<evidence type="ECO:0000256" key="6">
    <source>
        <dbReference type="ARBA" id="ARBA00023295"/>
    </source>
</evidence>
<comment type="catalytic activity">
    <reaction evidence="1 9">
        <text>Endohydrolysis of (1-&gt;4)-beta-D-glucosidic linkages in cellulose, lichenin and cereal beta-D-glucans.</text>
        <dbReference type="EC" id="3.2.1.4"/>
    </reaction>
</comment>
<dbReference type="GO" id="GO:0030245">
    <property type="term" value="P:cellulose catabolic process"/>
    <property type="evidence" value="ECO:0007669"/>
    <property type="project" value="UniProtKB-KW"/>
</dbReference>
<evidence type="ECO:0000256" key="5">
    <source>
        <dbReference type="ARBA" id="ARBA00023277"/>
    </source>
</evidence>
<keyword evidence="3 8" id="KW-0378">Hydrolase</keyword>
<keyword evidence="5 8" id="KW-0119">Carbohydrate metabolism</keyword>
<evidence type="ECO:0000259" key="10">
    <source>
        <dbReference type="Pfam" id="PF00759"/>
    </source>
</evidence>
<name>A0A2V0P4J5_9CHLO</name>
<accession>A0A2V0P4J5</accession>
<evidence type="ECO:0000256" key="3">
    <source>
        <dbReference type="ARBA" id="ARBA00022801"/>
    </source>
</evidence>
<feature type="active site" evidence="8">
    <location>
        <position position="535"/>
    </location>
</feature>
<evidence type="ECO:0000256" key="7">
    <source>
        <dbReference type="ARBA" id="ARBA00023326"/>
    </source>
</evidence>
<dbReference type="Gene3D" id="1.50.10.10">
    <property type="match status" value="1"/>
</dbReference>
<dbReference type="GO" id="GO:0008810">
    <property type="term" value="F:cellulase activity"/>
    <property type="evidence" value="ECO:0007669"/>
    <property type="project" value="UniProtKB-EC"/>
</dbReference>
<feature type="active site" evidence="8">
    <location>
        <position position="526"/>
    </location>
</feature>
<keyword evidence="12" id="KW-1185">Reference proteome</keyword>
<evidence type="ECO:0000256" key="2">
    <source>
        <dbReference type="ARBA" id="ARBA00007072"/>
    </source>
</evidence>
<keyword evidence="6 8" id="KW-0326">Glycosidase</keyword>
<dbReference type="EMBL" id="BDRX01000028">
    <property type="protein sequence ID" value="GBF92005.1"/>
    <property type="molecule type" value="Genomic_DNA"/>
</dbReference>
<evidence type="ECO:0000256" key="9">
    <source>
        <dbReference type="RuleBase" id="RU361166"/>
    </source>
</evidence>
<evidence type="ECO:0000256" key="4">
    <source>
        <dbReference type="ARBA" id="ARBA00023001"/>
    </source>
</evidence>
<sequence>MAGLSGYWSVAWVLLAALLPAARAQGACLAAVPAGNQCGGNESNPILTCASFSSCANQAWDGACCPAGAPCAQLGGPTCWTCGGQLPAYLRDLPDTIEGNCTRMVNGDFDYGCALGASMFFYMAQRTGRLPADNPVPWRGDSGLNDTAPNGQSISGGWFDAGDTTRFTFPAAYSMATLALGFIAFPEGYQRATQVAELKANLRWGADWLLKARYSPQHLVAATWAPGASIRQAHLFWGHPEDIRTPASVRVLGPGQPGADLLAQAAAALAATAVVLRQDDPDYAGLLVSEAQGLFTQAKDQEGLYSDSVPEVAGFYTSFSFIDDLAWAAAWIALATGDEGAAEEARLYWLRHITDEGGGEGRRFDYNNLQQGVGYLMHLLQPAKKDQYLQPIRDVTALWLEERSDIKFTSKGMAYIDTWGNLRYVANQALMALLHNKAYKGEYPHRALVYACFARKQARIMLGETGRSYVVGVGTNPVCRPHHRASSCGALSGRCDCSALRNPGCNPNVLYGALVGGPNADGEFKDDRNNYEQNEVALDWNAGFSGVLAGLAAGGMPSWEECRAAGLADGRGGASPDLSGAAAARAGWGAAAAAAAAAFALGALLA</sequence>
<feature type="domain" description="Glycoside hydrolase family 9" evidence="10">
    <location>
        <begin position="111"/>
        <end position="548"/>
    </location>
</feature>
<dbReference type="PROSITE" id="PS00698">
    <property type="entry name" value="GH9_3"/>
    <property type="match status" value="1"/>
</dbReference>
<protein>
    <recommendedName>
        <fullName evidence="9">Endoglucanase</fullName>
        <ecNumber evidence="9">3.2.1.4</ecNumber>
    </recommendedName>
</protein>
<keyword evidence="4 9" id="KW-0136">Cellulose degradation</keyword>
<dbReference type="Pfam" id="PF00759">
    <property type="entry name" value="Glyco_hydro_9"/>
    <property type="match status" value="1"/>
</dbReference>
<evidence type="ECO:0000256" key="1">
    <source>
        <dbReference type="ARBA" id="ARBA00000966"/>
    </source>
</evidence>
<dbReference type="EC" id="3.2.1.4" evidence="9"/>
<keyword evidence="9" id="KW-0732">Signal</keyword>
<gene>
    <name evidence="11" type="ORF">Rsub_04729</name>
</gene>
<dbReference type="Proteomes" id="UP000247498">
    <property type="component" value="Unassembled WGS sequence"/>
</dbReference>
<evidence type="ECO:0000256" key="8">
    <source>
        <dbReference type="PROSITE-ProRule" id="PRU10060"/>
    </source>
</evidence>
<organism evidence="11 12">
    <name type="scientific">Raphidocelis subcapitata</name>
    <dbReference type="NCBI Taxonomy" id="307507"/>
    <lineage>
        <taxon>Eukaryota</taxon>
        <taxon>Viridiplantae</taxon>
        <taxon>Chlorophyta</taxon>
        <taxon>core chlorophytes</taxon>
        <taxon>Chlorophyceae</taxon>
        <taxon>CS clade</taxon>
        <taxon>Sphaeropleales</taxon>
        <taxon>Selenastraceae</taxon>
        <taxon>Raphidocelis</taxon>
    </lineage>
</organism>
<dbReference type="STRING" id="307507.A0A2V0P4J5"/>
<dbReference type="PANTHER" id="PTHR22298">
    <property type="entry name" value="ENDO-1,4-BETA-GLUCANASE"/>
    <property type="match status" value="1"/>
</dbReference>
<comment type="similarity">
    <text evidence="2 8 9">Belongs to the glycosyl hydrolase 9 (cellulase E) family.</text>
</comment>
<evidence type="ECO:0000313" key="11">
    <source>
        <dbReference type="EMBL" id="GBF92005.1"/>
    </source>
</evidence>
<dbReference type="AlphaFoldDB" id="A0A2V0P4J5"/>
<keyword evidence="7 8" id="KW-0624">Polysaccharide degradation</keyword>
<dbReference type="InterPro" id="IPR001701">
    <property type="entry name" value="Glyco_hydro_9"/>
</dbReference>
<dbReference type="SUPFAM" id="SSF48208">
    <property type="entry name" value="Six-hairpin glycosidases"/>
    <property type="match status" value="1"/>
</dbReference>
<evidence type="ECO:0000313" key="12">
    <source>
        <dbReference type="Proteomes" id="UP000247498"/>
    </source>
</evidence>
<dbReference type="OrthoDB" id="10257085at2759"/>
<feature type="signal peptide" evidence="9">
    <location>
        <begin position="1"/>
        <end position="24"/>
    </location>
</feature>
<proteinExistence type="inferred from homology"/>
<comment type="caution">
    <text evidence="11">The sequence shown here is derived from an EMBL/GenBank/DDBJ whole genome shotgun (WGS) entry which is preliminary data.</text>
</comment>
<dbReference type="InterPro" id="IPR033126">
    <property type="entry name" value="Glyco_hydro_9_Asp/Glu_AS"/>
</dbReference>
<feature type="chain" id="PRO_5015797803" description="Endoglucanase" evidence="9">
    <location>
        <begin position="25"/>
        <end position="606"/>
    </location>
</feature>
<dbReference type="InterPro" id="IPR012341">
    <property type="entry name" value="6hp_glycosidase-like_sf"/>
</dbReference>
<reference evidence="11 12" key="1">
    <citation type="journal article" date="2018" name="Sci. Rep.">
        <title>Raphidocelis subcapitata (=Pseudokirchneriella subcapitata) provides an insight into genome evolution and environmental adaptations in the Sphaeropleales.</title>
        <authorList>
            <person name="Suzuki S."/>
            <person name="Yamaguchi H."/>
            <person name="Nakajima N."/>
            <person name="Kawachi M."/>
        </authorList>
    </citation>
    <scope>NUCLEOTIDE SEQUENCE [LARGE SCALE GENOMIC DNA]</scope>
    <source>
        <strain evidence="11 12">NIES-35</strain>
    </source>
</reference>
<dbReference type="InParanoid" id="A0A2V0P4J5"/>